<reference evidence="2 3" key="1">
    <citation type="submission" date="2017-03" db="EMBL/GenBank/DDBJ databases">
        <title>WGS assembly of Porphyra umbilicalis.</title>
        <authorList>
            <person name="Brawley S.H."/>
            <person name="Blouin N.A."/>
            <person name="Ficko-Blean E."/>
            <person name="Wheeler G.L."/>
            <person name="Lohr M."/>
            <person name="Goodson H.V."/>
            <person name="Jenkins J.W."/>
            <person name="Blaby-Haas C.E."/>
            <person name="Helliwell K.E."/>
            <person name="Chan C."/>
            <person name="Marriage T."/>
            <person name="Bhattacharya D."/>
            <person name="Klein A.S."/>
            <person name="Badis Y."/>
            <person name="Brodie J."/>
            <person name="Cao Y."/>
            <person name="Collen J."/>
            <person name="Dittami S.M."/>
            <person name="Gachon C.M."/>
            <person name="Green B.R."/>
            <person name="Karpowicz S."/>
            <person name="Kim J.W."/>
            <person name="Kudahl U."/>
            <person name="Lin S."/>
            <person name="Michel G."/>
            <person name="Mittag M."/>
            <person name="Olson B.J."/>
            <person name="Pangilinan J."/>
            <person name="Peng Y."/>
            <person name="Qiu H."/>
            <person name="Shu S."/>
            <person name="Singer J.T."/>
            <person name="Smith A.G."/>
            <person name="Sprecher B.N."/>
            <person name="Wagner V."/>
            <person name="Wang W."/>
            <person name="Wang Z.-Y."/>
            <person name="Yan J."/>
            <person name="Yarish C."/>
            <person name="Zoeuner-Riek S."/>
            <person name="Zhuang Y."/>
            <person name="Zou Y."/>
            <person name="Lindquist E.A."/>
            <person name="Grimwood J."/>
            <person name="Barry K."/>
            <person name="Rokhsar D.S."/>
            <person name="Schmutz J."/>
            <person name="Stiller J.W."/>
            <person name="Grossman A.R."/>
            <person name="Prochnik S.E."/>
        </authorList>
    </citation>
    <scope>NUCLEOTIDE SEQUENCE [LARGE SCALE GENOMIC DNA]</scope>
    <source>
        <strain evidence="2">4086291</strain>
    </source>
</reference>
<feature type="compositionally biased region" description="Acidic residues" evidence="1">
    <location>
        <begin position="1"/>
        <end position="11"/>
    </location>
</feature>
<feature type="region of interest" description="Disordered" evidence="1">
    <location>
        <begin position="1"/>
        <end position="38"/>
    </location>
</feature>
<accession>A0A1X6NLZ3</accession>
<keyword evidence="3" id="KW-1185">Reference proteome</keyword>
<name>A0A1X6NLZ3_PORUM</name>
<feature type="compositionally biased region" description="Pro residues" evidence="1">
    <location>
        <begin position="106"/>
        <end position="121"/>
    </location>
</feature>
<feature type="compositionally biased region" description="Basic residues" evidence="1">
    <location>
        <begin position="21"/>
        <end position="33"/>
    </location>
</feature>
<evidence type="ECO:0000256" key="1">
    <source>
        <dbReference type="SAM" id="MobiDB-lite"/>
    </source>
</evidence>
<dbReference type="EMBL" id="KV919450">
    <property type="protein sequence ID" value="OSX69661.1"/>
    <property type="molecule type" value="Genomic_DNA"/>
</dbReference>
<gene>
    <name evidence="2" type="ORF">BU14_1293s0003</name>
</gene>
<evidence type="ECO:0000313" key="2">
    <source>
        <dbReference type="EMBL" id="OSX69661.1"/>
    </source>
</evidence>
<dbReference type="Proteomes" id="UP000218209">
    <property type="component" value="Unassembled WGS sequence"/>
</dbReference>
<dbReference type="AlphaFoldDB" id="A0A1X6NLZ3"/>
<organism evidence="2 3">
    <name type="scientific">Porphyra umbilicalis</name>
    <name type="common">Purple laver</name>
    <name type="synonym">Red alga</name>
    <dbReference type="NCBI Taxonomy" id="2786"/>
    <lineage>
        <taxon>Eukaryota</taxon>
        <taxon>Rhodophyta</taxon>
        <taxon>Bangiophyceae</taxon>
        <taxon>Bangiales</taxon>
        <taxon>Bangiaceae</taxon>
        <taxon>Porphyra</taxon>
    </lineage>
</organism>
<proteinExistence type="predicted"/>
<feature type="region of interest" description="Disordered" evidence="1">
    <location>
        <begin position="86"/>
        <end position="166"/>
    </location>
</feature>
<evidence type="ECO:0000313" key="3">
    <source>
        <dbReference type="Proteomes" id="UP000218209"/>
    </source>
</evidence>
<protein>
    <submittedName>
        <fullName evidence="2">Uncharacterized protein</fullName>
    </submittedName>
</protein>
<feature type="compositionally biased region" description="Low complexity" evidence="1">
    <location>
        <begin position="151"/>
        <end position="166"/>
    </location>
</feature>
<sequence length="183" mass="18150">MCSATDADEYDTGPRPGVWPLRRRAGRGARGRGRLPGGAVHARRGCLVRLWAPHRGALLIPPARAPYFVVDGGAPDPFPAGACACPVAGGGPAGPRGDRRRRPPRSRPTPPPPVDAGPPPCKVLSGCRHPAAGGAPGGGAPPRRCPPPPAAAGASGRLAAAAAVAAGVWGASPQARTGAPAAV</sequence>